<keyword evidence="5 9" id="KW-1133">Transmembrane helix</keyword>
<protein>
    <recommendedName>
        <fullName evidence="10">t-SNARE coiled-coil homology domain-containing protein</fullName>
    </recommendedName>
</protein>
<evidence type="ECO:0000256" key="2">
    <source>
        <dbReference type="ARBA" id="ARBA00022448"/>
    </source>
</evidence>
<dbReference type="InterPro" id="IPR039899">
    <property type="entry name" value="BET1_SNARE"/>
</dbReference>
<accession>A0A7S2XC75</accession>
<dbReference type="GO" id="GO:0000139">
    <property type="term" value="C:Golgi membrane"/>
    <property type="evidence" value="ECO:0007669"/>
    <property type="project" value="UniProtKB-SubCell"/>
</dbReference>
<dbReference type="EMBL" id="HBHP01020317">
    <property type="protein sequence ID" value="CAD9768632.1"/>
    <property type="molecule type" value="Transcribed_RNA"/>
</dbReference>
<evidence type="ECO:0000256" key="3">
    <source>
        <dbReference type="ARBA" id="ARBA00022692"/>
    </source>
</evidence>
<reference evidence="11" key="1">
    <citation type="submission" date="2021-01" db="EMBL/GenBank/DDBJ databases">
        <authorList>
            <person name="Corre E."/>
            <person name="Pelletier E."/>
            <person name="Niang G."/>
            <person name="Scheremetjew M."/>
            <person name="Finn R."/>
            <person name="Kale V."/>
            <person name="Holt S."/>
            <person name="Cochrane G."/>
            <person name="Meng A."/>
            <person name="Brown T."/>
            <person name="Cohen L."/>
        </authorList>
    </citation>
    <scope>NUCLEOTIDE SEQUENCE</scope>
    <source>
        <strain evidence="11">CCMP622</strain>
    </source>
</reference>
<sequence length="106" mass="11845">MAQARNRYGRSAGMETMEEQNNHLIGNLHEKVIDMKKIALAIGAEVKEQNDHLDKMDSGMGNLKQIFAKTMSAMGSLTKGGGTCHMCYLVCFVFVFFLLVKWLIMG</sequence>
<evidence type="ECO:0000256" key="5">
    <source>
        <dbReference type="ARBA" id="ARBA00022989"/>
    </source>
</evidence>
<dbReference type="Gene3D" id="1.20.5.110">
    <property type="match status" value="1"/>
</dbReference>
<dbReference type="CDD" id="cd15853">
    <property type="entry name" value="SNARE_Bet1"/>
    <property type="match status" value="1"/>
</dbReference>
<dbReference type="PANTHER" id="PTHR12791">
    <property type="entry name" value="GOLGI SNARE BET1-RELATED"/>
    <property type="match status" value="1"/>
</dbReference>
<evidence type="ECO:0000256" key="4">
    <source>
        <dbReference type="ARBA" id="ARBA00022927"/>
    </source>
</evidence>
<dbReference type="PROSITE" id="PS50192">
    <property type="entry name" value="T_SNARE"/>
    <property type="match status" value="1"/>
</dbReference>
<evidence type="ECO:0000259" key="10">
    <source>
        <dbReference type="PROSITE" id="PS50192"/>
    </source>
</evidence>
<dbReference type="SUPFAM" id="SSF58038">
    <property type="entry name" value="SNARE fusion complex"/>
    <property type="match status" value="1"/>
</dbReference>
<keyword evidence="6" id="KW-0333">Golgi apparatus</keyword>
<organism evidence="11">
    <name type="scientific">Lotharella oceanica</name>
    <dbReference type="NCBI Taxonomy" id="641309"/>
    <lineage>
        <taxon>Eukaryota</taxon>
        <taxon>Sar</taxon>
        <taxon>Rhizaria</taxon>
        <taxon>Cercozoa</taxon>
        <taxon>Chlorarachniophyceae</taxon>
        <taxon>Lotharella</taxon>
    </lineage>
</organism>
<evidence type="ECO:0000313" key="11">
    <source>
        <dbReference type="EMBL" id="CAD9768632.1"/>
    </source>
</evidence>
<keyword evidence="7 9" id="KW-0472">Membrane</keyword>
<name>A0A7S2XC75_9EUKA</name>
<dbReference type="InterPro" id="IPR000727">
    <property type="entry name" value="T_SNARE_dom"/>
</dbReference>
<feature type="domain" description="T-SNARE coiled-coil homology" evidence="10">
    <location>
        <begin position="15"/>
        <end position="62"/>
    </location>
</feature>
<evidence type="ECO:0000256" key="6">
    <source>
        <dbReference type="ARBA" id="ARBA00023034"/>
    </source>
</evidence>
<gene>
    <name evidence="11" type="ORF">LSP00402_LOCUS12612</name>
</gene>
<keyword evidence="2" id="KW-0813">Transport</keyword>
<comment type="subcellular location">
    <subcellularLocation>
        <location evidence="8">Endomembrane system</location>
        <topology evidence="8">Single-pass type IV membrane protein</topology>
    </subcellularLocation>
    <subcellularLocation>
        <location evidence="1">Golgi apparatus membrane</location>
    </subcellularLocation>
</comment>
<evidence type="ECO:0000256" key="9">
    <source>
        <dbReference type="SAM" id="Phobius"/>
    </source>
</evidence>
<keyword evidence="3 9" id="KW-0812">Transmembrane</keyword>
<feature type="transmembrane region" description="Helical" evidence="9">
    <location>
        <begin position="86"/>
        <end position="104"/>
    </location>
</feature>
<evidence type="ECO:0000256" key="8">
    <source>
        <dbReference type="ARBA" id="ARBA00046280"/>
    </source>
</evidence>
<proteinExistence type="predicted"/>
<dbReference type="GO" id="GO:0015031">
    <property type="term" value="P:protein transport"/>
    <property type="evidence" value="ECO:0007669"/>
    <property type="project" value="UniProtKB-KW"/>
</dbReference>
<evidence type="ECO:0000256" key="1">
    <source>
        <dbReference type="ARBA" id="ARBA00004394"/>
    </source>
</evidence>
<evidence type="ECO:0000256" key="7">
    <source>
        <dbReference type="ARBA" id="ARBA00023136"/>
    </source>
</evidence>
<dbReference type="AlphaFoldDB" id="A0A7S2XC75"/>
<keyword evidence="4" id="KW-0653">Protein transport</keyword>